<dbReference type="InterPro" id="IPR011990">
    <property type="entry name" value="TPR-like_helical_dom_sf"/>
</dbReference>
<evidence type="ECO:0000313" key="5">
    <source>
        <dbReference type="Proteomes" id="UP000318081"/>
    </source>
</evidence>
<proteinExistence type="predicted"/>
<sequence length="1038" mass="113166">MAFLKRIHPTPPTRSGLRGALLLGSLLMLHGLPGCGSAGSDGANDARSPVRHATDDAPSETGDGSGGRQHDASQASLSDGDDGLAAAKAAWRAGDLDVAFNLLSKQLIKTPEDPATLLLASQVELARGNRSTAIELAEAIDPKSPEAGEATKFLVQQSIEASRPEDAIDRLIKALDQNLTSPDQTVQWRHQLWALLNRTGRRQEASAHADVLCRSGHFNRALLISLLRRNESYPMALKDKAPQSVFYPGLGLARWHFSQGEFEQALDQLQNPVPATFSPAAKSLVGRLLAETQATEAFVQWYSRCDDATMQFSDYWVALGIYFYDQHQFQASARALLEGIAIDPTDDDACHRLSRVLAALNRAEDAAVMREHAIRVALLRAVAKQLAVQPTDSDLVEALPEKLLTLGRPFESIGWALLDVSRSNTAKQNALLQQREMLRNQPDVLRMPTEIALAEIDRNEFSMSEAIDALAAAASSSTIADRPDLAGDKRNETPQAIPAAAPAPTLENVAAQVGIDFQWYHAAEIDLASIPLHQMMGGGIAVCDYDLDGDPDVYFGQGSGDPPSGRSTRSNQLYRNLDGHFTNVTTDSAVADERYSTGIAAGDVNQDGFPDLFLGALGDNRLLLNCGDGTFRDATAALGTCSPQFTSSVAIADLTGDAIPELYECVYVEMEGGFRLPERDPQGRELVPNPNDFFAEADRWYAGRGDGRFELRELDRSQIEPGTSLGLVITDIDSDGQNDVFVANDARPNHLLVHFGEPPVRDVAVLKGLAFGFRGYSNACMGIATGDFNRDGRFDLAITNYADEPNNHFLQGDSGVFSDFATRYQINQPSEPYVGFGIKAIDLHRNGWLDFCVTNGHVFDQRDRGKQFQMPPQVLVNQATKFVATDVTDSSGYWQGRYVGRSLAKIDFDGDHDVDFLVGHLDAPVALLANKTERIGNGIQLELVGTHCERDAIGTRVVVTAAGQTWTDWVTAGDGYFCSDQPVLDFGIGSAERIDAIEVHWISGHRQVYRDLAINQRLLLVEGCDDRWVRDSTVRPGH</sequence>
<feature type="region of interest" description="Disordered" evidence="2">
    <location>
        <begin position="38"/>
        <end position="80"/>
    </location>
</feature>
<evidence type="ECO:0000259" key="3">
    <source>
        <dbReference type="Pfam" id="PF07593"/>
    </source>
</evidence>
<dbReference type="EMBL" id="CP036432">
    <property type="protein sequence ID" value="QDV87139.1"/>
    <property type="molecule type" value="Genomic_DNA"/>
</dbReference>
<accession>A0ABX5XYP9</accession>
<dbReference type="InterPro" id="IPR013517">
    <property type="entry name" value="FG-GAP"/>
</dbReference>
<keyword evidence="5" id="KW-1185">Reference proteome</keyword>
<dbReference type="Pfam" id="PF07593">
    <property type="entry name" value="UnbV_ASPIC"/>
    <property type="match status" value="1"/>
</dbReference>
<dbReference type="PANTHER" id="PTHR16026:SF0">
    <property type="entry name" value="CARTILAGE ACIDIC PROTEIN 1"/>
    <property type="match status" value="1"/>
</dbReference>
<dbReference type="InterPro" id="IPR011519">
    <property type="entry name" value="UnbV_ASPIC"/>
</dbReference>
<gene>
    <name evidence="4" type="ORF">TBK1r_61670</name>
</gene>
<dbReference type="InterPro" id="IPR028994">
    <property type="entry name" value="Integrin_alpha_N"/>
</dbReference>
<reference evidence="4 5" key="1">
    <citation type="submission" date="2019-02" db="EMBL/GenBank/DDBJ databases">
        <title>Deep-cultivation of Planctomycetes and their phenomic and genomic characterization uncovers novel biology.</title>
        <authorList>
            <person name="Wiegand S."/>
            <person name="Jogler M."/>
            <person name="Boedeker C."/>
            <person name="Pinto D."/>
            <person name="Vollmers J."/>
            <person name="Rivas-Marin E."/>
            <person name="Kohn T."/>
            <person name="Peeters S.H."/>
            <person name="Heuer A."/>
            <person name="Rast P."/>
            <person name="Oberbeckmann S."/>
            <person name="Bunk B."/>
            <person name="Jeske O."/>
            <person name="Meyerdierks A."/>
            <person name="Storesund J.E."/>
            <person name="Kallscheuer N."/>
            <person name="Luecker S."/>
            <person name="Lage O.M."/>
            <person name="Pohl T."/>
            <person name="Merkel B.J."/>
            <person name="Hornburger P."/>
            <person name="Mueller R.-W."/>
            <person name="Bruemmer F."/>
            <person name="Labrenz M."/>
            <person name="Spormann A.M."/>
            <person name="Op den Camp H."/>
            <person name="Overmann J."/>
            <person name="Amann R."/>
            <person name="Jetten M.S.M."/>
            <person name="Mascher T."/>
            <person name="Medema M.H."/>
            <person name="Devos D.P."/>
            <person name="Kaster A.-K."/>
            <person name="Ovreas L."/>
            <person name="Rohde M."/>
            <person name="Galperin M.Y."/>
            <person name="Jogler C."/>
        </authorList>
    </citation>
    <scope>NUCLEOTIDE SEQUENCE [LARGE SCALE GENOMIC DNA]</scope>
    <source>
        <strain evidence="4 5">TBK1r</strain>
    </source>
</reference>
<evidence type="ECO:0000256" key="2">
    <source>
        <dbReference type="SAM" id="MobiDB-lite"/>
    </source>
</evidence>
<dbReference type="Gene3D" id="1.25.40.10">
    <property type="entry name" value="Tetratricopeptide repeat domain"/>
    <property type="match status" value="1"/>
</dbReference>
<dbReference type="InterPro" id="IPR027039">
    <property type="entry name" value="Crtac1"/>
</dbReference>
<dbReference type="Proteomes" id="UP000318081">
    <property type="component" value="Chromosome"/>
</dbReference>
<feature type="domain" description="ASPIC/UnbV" evidence="3">
    <location>
        <begin position="952"/>
        <end position="1018"/>
    </location>
</feature>
<evidence type="ECO:0000313" key="4">
    <source>
        <dbReference type="EMBL" id="QDV87139.1"/>
    </source>
</evidence>
<protein>
    <submittedName>
        <fullName evidence="4">ASPIC and UnbV</fullName>
    </submittedName>
</protein>
<dbReference type="PANTHER" id="PTHR16026">
    <property type="entry name" value="CARTILAGE ACIDIC PROTEIN 1"/>
    <property type="match status" value="1"/>
</dbReference>
<name>A0ABX5XYP9_9BACT</name>
<dbReference type="Pfam" id="PF13517">
    <property type="entry name" value="FG-GAP_3"/>
    <property type="match status" value="2"/>
</dbReference>
<dbReference type="RefSeq" id="WP_145218654.1">
    <property type="nucleotide sequence ID" value="NZ_CP036432.1"/>
</dbReference>
<evidence type="ECO:0000256" key="1">
    <source>
        <dbReference type="ARBA" id="ARBA00022729"/>
    </source>
</evidence>
<dbReference type="SUPFAM" id="SSF48452">
    <property type="entry name" value="TPR-like"/>
    <property type="match status" value="1"/>
</dbReference>
<organism evidence="4 5">
    <name type="scientific">Stieleria magnilauensis</name>
    <dbReference type="NCBI Taxonomy" id="2527963"/>
    <lineage>
        <taxon>Bacteria</taxon>
        <taxon>Pseudomonadati</taxon>
        <taxon>Planctomycetota</taxon>
        <taxon>Planctomycetia</taxon>
        <taxon>Pirellulales</taxon>
        <taxon>Pirellulaceae</taxon>
        <taxon>Stieleria</taxon>
    </lineage>
</organism>
<dbReference type="Gene3D" id="2.130.10.130">
    <property type="entry name" value="Integrin alpha, N-terminal"/>
    <property type="match status" value="2"/>
</dbReference>
<keyword evidence="1" id="KW-0732">Signal</keyword>
<dbReference type="SUPFAM" id="SSF69318">
    <property type="entry name" value="Integrin alpha N-terminal domain"/>
    <property type="match status" value="1"/>
</dbReference>